<evidence type="ECO:0000256" key="2">
    <source>
        <dbReference type="SAM" id="MobiDB-lite"/>
    </source>
</evidence>
<proteinExistence type="inferred from homology"/>
<name>A0A9P1E0Y4_CUSEU</name>
<dbReference type="InterPro" id="IPR036388">
    <property type="entry name" value="WH-like_DNA-bd_sf"/>
</dbReference>
<dbReference type="Gene3D" id="1.10.10.10">
    <property type="entry name" value="Winged helix-like DNA-binding domain superfamily/Winged helix DNA-binding domain"/>
    <property type="match status" value="1"/>
</dbReference>
<evidence type="ECO:0000259" key="3">
    <source>
        <dbReference type="Pfam" id="PF04539"/>
    </source>
</evidence>
<dbReference type="EMBL" id="CAMAPE010000005">
    <property type="protein sequence ID" value="CAH9069939.1"/>
    <property type="molecule type" value="Genomic_DNA"/>
</dbReference>
<dbReference type="PANTHER" id="PTHR30603:SF4">
    <property type="entry name" value="RNA POLYMERASE SIGMA FACTOR SIGE, CHLOROPLASTIC_MITOCHONDRIAL"/>
    <property type="match status" value="1"/>
</dbReference>
<comment type="similarity">
    <text evidence="1">Belongs to the sigma-70 factor family.</text>
</comment>
<protein>
    <recommendedName>
        <fullName evidence="3">RNA polymerase sigma-70 region 3 domain-containing protein</fullName>
    </recommendedName>
</protein>
<keyword evidence="5" id="KW-1185">Reference proteome</keyword>
<evidence type="ECO:0000313" key="5">
    <source>
        <dbReference type="Proteomes" id="UP001152484"/>
    </source>
</evidence>
<organism evidence="4 5">
    <name type="scientific">Cuscuta europaea</name>
    <name type="common">European dodder</name>
    <dbReference type="NCBI Taxonomy" id="41803"/>
    <lineage>
        <taxon>Eukaryota</taxon>
        <taxon>Viridiplantae</taxon>
        <taxon>Streptophyta</taxon>
        <taxon>Embryophyta</taxon>
        <taxon>Tracheophyta</taxon>
        <taxon>Spermatophyta</taxon>
        <taxon>Magnoliopsida</taxon>
        <taxon>eudicotyledons</taxon>
        <taxon>Gunneridae</taxon>
        <taxon>Pentapetalae</taxon>
        <taxon>asterids</taxon>
        <taxon>lamiids</taxon>
        <taxon>Solanales</taxon>
        <taxon>Convolvulaceae</taxon>
        <taxon>Cuscuteae</taxon>
        <taxon>Cuscuta</taxon>
        <taxon>Cuscuta subgen. Cuscuta</taxon>
    </lineage>
</organism>
<dbReference type="Pfam" id="PF04539">
    <property type="entry name" value="Sigma70_r3"/>
    <property type="match status" value="1"/>
</dbReference>
<comment type="caution">
    <text evidence="4">The sequence shown here is derived from an EMBL/GenBank/DDBJ whole genome shotgun (WGS) entry which is preliminary data.</text>
</comment>
<feature type="compositionally biased region" description="Polar residues" evidence="2">
    <location>
        <begin position="1"/>
        <end position="12"/>
    </location>
</feature>
<sequence length="277" mass="31273">MGVMTFSSSTTQSPPGLSRRVPSRLRPLKRSSVLMSKIDKPKHSPLVVSPNQAVPLSVETSKENEKRPSTLEGLDYNEAAAKFEKLYKDNPEPPSQKKKKTTRLSLDKRIALRKMKEEGEIVASSCKKKLKEETEEEKRDKLVREYSAGTGVVGMGWKKMKIPAVLPSSEHAWLFNLMQPMKVILQVKDKLQKVLGREPSNVEIAEATNVDTAQLTKTLEVGQAARNKLIKHNLRLVVFVINKYFQEFANSPKFEDMCQAGVKGLITAIDRFEPKRR</sequence>
<accession>A0A9P1E0Y4</accession>
<dbReference type="Gene3D" id="1.10.1740.10">
    <property type="match status" value="1"/>
</dbReference>
<dbReference type="OrthoDB" id="47406at2759"/>
<feature type="compositionally biased region" description="Basic and acidic residues" evidence="2">
    <location>
        <begin position="60"/>
        <end position="69"/>
    </location>
</feature>
<dbReference type="SUPFAM" id="SSF88946">
    <property type="entry name" value="Sigma2 domain of RNA polymerase sigma factors"/>
    <property type="match status" value="1"/>
</dbReference>
<dbReference type="InterPro" id="IPR013325">
    <property type="entry name" value="RNA_pol_sigma_r2"/>
</dbReference>
<dbReference type="PANTHER" id="PTHR30603">
    <property type="entry name" value="RNA POLYMERASE SIGMA FACTOR RPO"/>
    <property type="match status" value="1"/>
</dbReference>
<dbReference type="InterPro" id="IPR007624">
    <property type="entry name" value="RNA_pol_sigma70_r3"/>
</dbReference>
<feature type="region of interest" description="Disordered" evidence="2">
    <location>
        <begin position="1"/>
        <end position="72"/>
    </location>
</feature>
<dbReference type="Proteomes" id="UP001152484">
    <property type="component" value="Unassembled WGS sequence"/>
</dbReference>
<dbReference type="InterPro" id="IPR050239">
    <property type="entry name" value="Sigma-70_RNA_pol_init_factors"/>
</dbReference>
<dbReference type="GO" id="GO:0003700">
    <property type="term" value="F:DNA-binding transcription factor activity"/>
    <property type="evidence" value="ECO:0007669"/>
    <property type="project" value="InterPro"/>
</dbReference>
<dbReference type="AlphaFoldDB" id="A0A9P1E0Y4"/>
<evidence type="ECO:0000256" key="1">
    <source>
        <dbReference type="ARBA" id="ARBA00007788"/>
    </source>
</evidence>
<gene>
    <name evidence="4" type="ORF">CEURO_LOCUS3465</name>
</gene>
<dbReference type="GO" id="GO:0006352">
    <property type="term" value="P:DNA-templated transcription initiation"/>
    <property type="evidence" value="ECO:0007669"/>
    <property type="project" value="InterPro"/>
</dbReference>
<evidence type="ECO:0000313" key="4">
    <source>
        <dbReference type="EMBL" id="CAH9069939.1"/>
    </source>
</evidence>
<feature type="domain" description="RNA polymerase sigma-70 region 3" evidence="3">
    <location>
        <begin position="183"/>
        <end position="224"/>
    </location>
</feature>
<reference evidence="4" key="1">
    <citation type="submission" date="2022-07" db="EMBL/GenBank/DDBJ databases">
        <authorList>
            <person name="Macas J."/>
            <person name="Novak P."/>
            <person name="Neumann P."/>
        </authorList>
    </citation>
    <scope>NUCLEOTIDE SEQUENCE</scope>
</reference>